<dbReference type="GeneID" id="22915422"/>
<proteinExistence type="inferred from homology"/>
<evidence type="ECO:0000313" key="6">
    <source>
        <dbReference type="Proteomes" id="UP000019763"/>
    </source>
</evidence>
<dbReference type="InterPro" id="IPR018612">
    <property type="entry name" value="NSRP1_N"/>
</dbReference>
<dbReference type="Pfam" id="PF09745">
    <property type="entry name" value="NSRP1_N"/>
    <property type="match status" value="1"/>
</dbReference>
<sequence length="168" mass="19199">MRFFRGEQTTPRKNIQLRTRQSLFSTNNKKAQQDAEIVAQLAATFDDTYDQQTPSAQDPPAAKTAARQEAPPDQPTNLCRKPEVGKVAKDVQKKRPQSQYLEGLLRVAKLRHAEREAIKEAMVQKEREDEDPSLKEKPVYVTKGYMRRLKEREAAIHELQAGSSNTHK</sequence>
<keyword evidence="2" id="KW-0175">Coiled coil</keyword>
<evidence type="ECO:0000313" key="5">
    <source>
        <dbReference type="EMBL" id="EZG43886.1"/>
    </source>
</evidence>
<accession>A0A023B010</accession>
<evidence type="ECO:0000259" key="4">
    <source>
        <dbReference type="Pfam" id="PF09745"/>
    </source>
</evidence>
<gene>
    <name evidence="5" type="ORF">GNI_156540</name>
</gene>
<dbReference type="OrthoDB" id="446635at2759"/>
<evidence type="ECO:0000256" key="3">
    <source>
        <dbReference type="SAM" id="MobiDB-lite"/>
    </source>
</evidence>
<comment type="caution">
    <text evidence="5">The sequence shown here is derived from an EMBL/GenBank/DDBJ whole genome shotgun (WGS) entry which is preliminary data.</text>
</comment>
<feature type="domain" description="Nuclear speckle splicing regulatory protein 1 N-terminal" evidence="4">
    <location>
        <begin position="86"/>
        <end position="158"/>
    </location>
</feature>
<feature type="region of interest" description="Disordered" evidence="3">
    <location>
        <begin position="46"/>
        <end position="98"/>
    </location>
</feature>
<evidence type="ECO:0000256" key="1">
    <source>
        <dbReference type="ARBA" id="ARBA00010126"/>
    </source>
</evidence>
<evidence type="ECO:0000256" key="2">
    <source>
        <dbReference type="ARBA" id="ARBA00023054"/>
    </source>
</evidence>
<comment type="similarity">
    <text evidence="1">Belongs to the NSRP1 family.</text>
</comment>
<protein>
    <recommendedName>
        <fullName evidence="4">Nuclear speckle splicing regulatory protein 1 N-terminal domain-containing protein</fullName>
    </recommendedName>
</protein>
<reference evidence="5" key="1">
    <citation type="submission" date="2013-12" db="EMBL/GenBank/DDBJ databases">
        <authorList>
            <person name="Omoto C.K."/>
            <person name="Sibley D."/>
            <person name="Venepally P."/>
            <person name="Hadjithomas M."/>
            <person name="Karamycheva S."/>
            <person name="Brunk B."/>
            <person name="Roos D."/>
            <person name="Caler E."/>
            <person name="Lorenzi H."/>
        </authorList>
    </citation>
    <scope>NUCLEOTIDE SEQUENCE</scope>
</reference>
<organism evidence="5 6">
    <name type="scientific">Gregarina niphandrodes</name>
    <name type="common">Septate eugregarine</name>
    <dbReference type="NCBI Taxonomy" id="110365"/>
    <lineage>
        <taxon>Eukaryota</taxon>
        <taxon>Sar</taxon>
        <taxon>Alveolata</taxon>
        <taxon>Apicomplexa</taxon>
        <taxon>Conoidasida</taxon>
        <taxon>Gregarinasina</taxon>
        <taxon>Eugregarinorida</taxon>
        <taxon>Gregarinidae</taxon>
        <taxon>Gregarina</taxon>
    </lineage>
</organism>
<keyword evidence="6" id="KW-1185">Reference proteome</keyword>
<name>A0A023B010_GRENI</name>
<dbReference type="GO" id="GO:0000381">
    <property type="term" value="P:regulation of alternative mRNA splicing, via spliceosome"/>
    <property type="evidence" value="ECO:0007669"/>
    <property type="project" value="InterPro"/>
</dbReference>
<dbReference type="AlphaFoldDB" id="A0A023B010"/>
<feature type="compositionally biased region" description="Polar residues" evidence="3">
    <location>
        <begin position="7"/>
        <end position="21"/>
    </location>
</feature>
<dbReference type="VEuPathDB" id="CryptoDB:GNI_156540"/>
<dbReference type="Proteomes" id="UP000019763">
    <property type="component" value="Unassembled WGS sequence"/>
</dbReference>
<feature type="region of interest" description="Disordered" evidence="3">
    <location>
        <begin position="1"/>
        <end position="21"/>
    </location>
</feature>
<feature type="compositionally biased region" description="Basic and acidic residues" evidence="3">
    <location>
        <begin position="80"/>
        <end position="93"/>
    </location>
</feature>
<dbReference type="RefSeq" id="XP_011132929.1">
    <property type="nucleotide sequence ID" value="XM_011134627.1"/>
</dbReference>
<dbReference type="EMBL" id="AFNH02001168">
    <property type="protein sequence ID" value="EZG43886.1"/>
    <property type="molecule type" value="Genomic_DNA"/>
</dbReference>